<name>A0A2Z4NCA9_9BACT</name>
<protein>
    <submittedName>
        <fullName evidence="1">SGNH/GDSL hydrolase family protein</fullName>
    </submittedName>
</protein>
<proteinExistence type="predicted"/>
<accession>A0A2Z4NCA9</accession>
<evidence type="ECO:0000313" key="1">
    <source>
        <dbReference type="EMBL" id="AWX69188.1"/>
    </source>
</evidence>
<dbReference type="SUPFAM" id="SSF52266">
    <property type="entry name" value="SGNH hydrolase"/>
    <property type="match status" value="1"/>
</dbReference>
<dbReference type="Proteomes" id="UP000250218">
    <property type="component" value="Chromosome"/>
</dbReference>
<dbReference type="RefSeq" id="WP_033179047.1">
    <property type="nucleotide sequence ID" value="NZ_CP030140.1"/>
</dbReference>
<dbReference type="EMBL" id="CP030140">
    <property type="protein sequence ID" value="AWX69188.1"/>
    <property type="molecule type" value="Genomic_DNA"/>
</dbReference>
<keyword evidence="2" id="KW-1185">Reference proteome</keyword>
<dbReference type="Gene3D" id="3.40.50.1110">
    <property type="entry name" value="SGNH hydrolase"/>
    <property type="match status" value="1"/>
</dbReference>
<dbReference type="InterPro" id="IPR001087">
    <property type="entry name" value="GDSL"/>
</dbReference>
<keyword evidence="1" id="KW-0378">Hydrolase</keyword>
<evidence type="ECO:0000313" key="2">
    <source>
        <dbReference type="Proteomes" id="UP000250218"/>
    </source>
</evidence>
<organism evidence="1 2">
    <name type="scientific">[Mycoplasma] anseris</name>
    <dbReference type="NCBI Taxonomy" id="92400"/>
    <lineage>
        <taxon>Bacteria</taxon>
        <taxon>Bacillati</taxon>
        <taxon>Mycoplasmatota</taxon>
        <taxon>Mycoplasmoidales</taxon>
        <taxon>Metamycoplasmataceae</taxon>
        <taxon>Metamycoplasma</taxon>
    </lineage>
</organism>
<gene>
    <name evidence="1" type="ORF">DP065_00200</name>
</gene>
<dbReference type="AlphaFoldDB" id="A0A2Z4NCA9"/>
<sequence length="729" mass="87381">MIRGHMKRNYDFLNHFFKQEELNNDLISDVKYVAIGDSFCTGLSSKFGFFANGKLENGEITGLGYPSFLANLIKQNNKTNLISFDNLAMVSSHFQLWTALIQNDHNELKKYTNHFDILKQLDWNVKNPFRNFFSNYFKNWNIKKDDFLIIQQKIKEANLITINLGLDDILYNLPFKYLKSLRRIEEKEEILNLIENDIKELIKTKKTEYLSLIKTIKFHNPNANLYLINYPYVVNYFASLIDRFYDLDFYFTKKATQLILEAINYMTKKVAREMKIGYLNVFDEEYFENKHEYLNENIFSIFPTDKLHKKIAMDLFIKLSINKSKFNLENLKTEFVEKYLINKNYWFDDLFSYKQLFDNQTNEGLIKFVFGRNLNYNLFINNELENKYKKILKPYLNIYPIIESYVKFGTKNIPIIVSQMIEQKFKNQKEKYPSILKTLEYLKDETRSKEIFLTLFKNGKLEKILYMLQQQVFKEKLKNNITIKELKNGWKEILNSDQKPIYDVLKQFFDSKVIEESKIEIKELFKSLIDDALNTDILEFVFGFKNNKHYSEIRSYLSSLESFKEVVYFIVENVTNYAQLYSKLNTFDELWKNFIIKNKFNLIKHFDEIFIEISNENNIENTINFIIETIKTSIRVTNLNPKEEKDLKEDIKYIILTLKDNTKHLNNMFVKFIDKVKNYSLYDLIVKKETKQKIFKLNNWISLFSFLFLASKIGRRFLNIKRIINKNKI</sequence>
<dbReference type="GO" id="GO:0016788">
    <property type="term" value="F:hydrolase activity, acting on ester bonds"/>
    <property type="evidence" value="ECO:0007669"/>
    <property type="project" value="InterPro"/>
</dbReference>
<dbReference type="KEGG" id="mane:DP065_00200"/>
<dbReference type="Pfam" id="PF00657">
    <property type="entry name" value="Lipase_GDSL"/>
    <property type="match status" value="1"/>
</dbReference>
<reference evidence="2" key="1">
    <citation type="submission" date="2018-06" db="EMBL/GenBank/DDBJ databases">
        <title>Complete genome sequences of Mycoplasma anatis, M. anseris and M. cloacale type strains.</title>
        <authorList>
            <person name="Grozner D."/>
            <person name="Forro B."/>
            <person name="Sulyok K.M."/>
            <person name="Marton S."/>
            <person name="Kreizinger Z."/>
            <person name="Banyai K."/>
            <person name="Gyuranecz M."/>
        </authorList>
    </citation>
    <scope>NUCLEOTIDE SEQUENCE [LARGE SCALE GENOMIC DNA]</scope>
    <source>
        <strain evidence="2">ATCC 49234</strain>
    </source>
</reference>
<dbReference type="InterPro" id="IPR036514">
    <property type="entry name" value="SGNH_hydro_sf"/>
</dbReference>